<name>A0A3D9UJV1_9MICO</name>
<protein>
    <recommendedName>
        <fullName evidence="3">DUF1579 domain-containing protein</fullName>
    </recommendedName>
</protein>
<evidence type="ECO:0000313" key="2">
    <source>
        <dbReference type="Proteomes" id="UP000256253"/>
    </source>
</evidence>
<organism evidence="1 2">
    <name type="scientific">Calidifontibacter indicus</name>
    <dbReference type="NCBI Taxonomy" id="419650"/>
    <lineage>
        <taxon>Bacteria</taxon>
        <taxon>Bacillati</taxon>
        <taxon>Actinomycetota</taxon>
        <taxon>Actinomycetes</taxon>
        <taxon>Micrococcales</taxon>
        <taxon>Dermacoccaceae</taxon>
        <taxon>Calidifontibacter</taxon>
    </lineage>
</organism>
<keyword evidence="2" id="KW-1185">Reference proteome</keyword>
<proteinExistence type="predicted"/>
<dbReference type="EMBL" id="QTUA01000001">
    <property type="protein sequence ID" value="REF29728.1"/>
    <property type="molecule type" value="Genomic_DNA"/>
</dbReference>
<dbReference type="AlphaFoldDB" id="A0A3D9UJV1"/>
<comment type="caution">
    <text evidence="1">The sequence shown here is derived from an EMBL/GenBank/DDBJ whole genome shotgun (WGS) entry which is preliminary data.</text>
</comment>
<gene>
    <name evidence="1" type="ORF">DFJ65_0696</name>
</gene>
<evidence type="ECO:0000313" key="1">
    <source>
        <dbReference type="EMBL" id="REF29728.1"/>
    </source>
</evidence>
<accession>A0A3D9UJV1</accession>
<dbReference type="Proteomes" id="UP000256253">
    <property type="component" value="Unassembled WGS sequence"/>
</dbReference>
<evidence type="ECO:0008006" key="3">
    <source>
        <dbReference type="Google" id="ProtNLM"/>
    </source>
</evidence>
<reference evidence="1 2" key="1">
    <citation type="submission" date="2018-08" db="EMBL/GenBank/DDBJ databases">
        <title>Sequencing the genomes of 1000 actinobacteria strains.</title>
        <authorList>
            <person name="Klenk H.-P."/>
        </authorList>
    </citation>
    <scope>NUCLEOTIDE SEQUENCE [LARGE SCALE GENOMIC DNA]</scope>
    <source>
        <strain evidence="1 2">DSM 22967</strain>
    </source>
</reference>
<sequence>MWGRFVVSGEDRTVDNGTVNSLPPPAAQWSGSNAFRLMPDDELAERRSSATSTLHAGGKSWTLEYDWVHPADGTQSGILLIGSAGDDGQVTVAWTDSWHQQPTLGVLLGRFVDGTIAVEMDYAPGWSWRIALRLGDDELRMVMHNVMPDLPDGYVVMDAAWSREA</sequence>